<dbReference type="EMBL" id="JBGOOW010000098">
    <property type="protein sequence ID" value="MEZ8184108.1"/>
    <property type="molecule type" value="Genomic_DNA"/>
</dbReference>
<protein>
    <submittedName>
        <fullName evidence="2">DUF4145 domain-containing protein</fullName>
    </submittedName>
</protein>
<dbReference type="RefSeq" id="WP_371691525.1">
    <property type="nucleotide sequence ID" value="NZ_JBGONW010000101.1"/>
</dbReference>
<dbReference type="Proteomes" id="UP001569200">
    <property type="component" value="Unassembled WGS sequence"/>
</dbReference>
<accession>A0ABV4M0F1</accession>
<keyword evidence="3" id="KW-1185">Reference proteome</keyword>
<evidence type="ECO:0000313" key="2">
    <source>
        <dbReference type="EMBL" id="MEZ8184108.1"/>
    </source>
</evidence>
<organism evidence="2 3">
    <name type="scientific">Vibrio splendidus</name>
    <dbReference type="NCBI Taxonomy" id="29497"/>
    <lineage>
        <taxon>Bacteria</taxon>
        <taxon>Pseudomonadati</taxon>
        <taxon>Pseudomonadota</taxon>
        <taxon>Gammaproteobacteria</taxon>
        <taxon>Vibrionales</taxon>
        <taxon>Vibrionaceae</taxon>
        <taxon>Vibrio</taxon>
    </lineage>
</organism>
<evidence type="ECO:0000313" key="3">
    <source>
        <dbReference type="Proteomes" id="UP001569200"/>
    </source>
</evidence>
<comment type="caution">
    <text evidence="2">The sequence shown here is derived from an EMBL/GenBank/DDBJ whole genome shotgun (WGS) entry which is preliminary data.</text>
</comment>
<gene>
    <name evidence="2" type="ORF">ACED33_25955</name>
</gene>
<proteinExistence type="predicted"/>
<sequence>MERFEQYQNALESIEHYAVQNEFSKLYSEIYICPNCRNESLGVDWSSINLWHTRKSQQYMDESREESLAWDEEESELQFVGRLRCECGEIVAISGDAAYQKEIVDDNGSQVQCLDEKYQIKYFSRPIQSFYAPTKTPHQCVKILEEAFLLFHINPSASGNRLRVLLELVVDDLLGSDGHNINDLNGKIGKLSKKMPDVKGVADLKRKLGNRASHKKGLTHASLTTAFYFMDHLLNRAYGEKFEMLRFSQSKTVT</sequence>
<reference evidence="2 3" key="1">
    <citation type="submission" date="2024-06" db="EMBL/GenBank/DDBJ databases">
        <authorList>
            <person name="Steensen K."/>
            <person name="Seneca J."/>
            <person name="Bartlau N."/>
            <person name="Yu A.X."/>
            <person name="Polz M.F."/>
        </authorList>
    </citation>
    <scope>NUCLEOTIDE SEQUENCE [LARGE SCALE GENOMIC DNA]</scope>
    <source>
        <strain evidence="2 3">1F145</strain>
    </source>
</reference>
<feature type="domain" description="DUF4145" evidence="1">
    <location>
        <begin position="146"/>
        <end position="229"/>
    </location>
</feature>
<evidence type="ECO:0000259" key="1">
    <source>
        <dbReference type="Pfam" id="PF13643"/>
    </source>
</evidence>
<dbReference type="Pfam" id="PF13643">
    <property type="entry name" value="DUF4145"/>
    <property type="match status" value="1"/>
</dbReference>
<name>A0ABV4M0F1_VIBSP</name>
<dbReference type="InterPro" id="IPR025285">
    <property type="entry name" value="DUF4145"/>
</dbReference>